<keyword evidence="8 9" id="KW-0456">Lyase</keyword>
<dbReference type="EMBL" id="AJDQ01000007">
    <property type="protein sequence ID" value="EOI56202.1"/>
    <property type="molecule type" value="Genomic_DNA"/>
</dbReference>
<proteinExistence type="inferred from homology"/>
<comment type="pathway">
    <text evidence="2 9">Polyol metabolism; (R,R)-butane-2,3-diol biosynthesis; (R,R)-butane-2,3-diol from pyruvate: step 2/3.</text>
</comment>
<dbReference type="PANTHER" id="PTHR35524:SF1">
    <property type="entry name" value="ALPHA-ACETOLACTATE DECARBOXYLASE"/>
    <property type="match status" value="1"/>
</dbReference>
<dbReference type="InterPro" id="IPR005128">
    <property type="entry name" value="Acetolactate_a_deCO2ase"/>
</dbReference>
<dbReference type="GO" id="GO:0045151">
    <property type="term" value="P:acetoin biosynthetic process"/>
    <property type="evidence" value="ECO:0007669"/>
    <property type="project" value="UniProtKB-UniRule"/>
</dbReference>
<evidence type="ECO:0000313" key="13">
    <source>
        <dbReference type="Proteomes" id="UP000014160"/>
    </source>
</evidence>
<organism evidence="10 12">
    <name type="scientific">Enterococcus gilvus ATCC BAA-350</name>
    <dbReference type="NCBI Taxonomy" id="1158614"/>
    <lineage>
        <taxon>Bacteria</taxon>
        <taxon>Bacillati</taxon>
        <taxon>Bacillota</taxon>
        <taxon>Bacilli</taxon>
        <taxon>Lactobacillales</taxon>
        <taxon>Enterococcaceae</taxon>
        <taxon>Enterococcus</taxon>
    </lineage>
</organism>
<evidence type="ECO:0000256" key="5">
    <source>
        <dbReference type="ARBA" id="ARBA00020164"/>
    </source>
</evidence>
<dbReference type="PIRSF" id="PIRSF001332">
    <property type="entry name" value="Acetolac_decarb"/>
    <property type="match status" value="1"/>
</dbReference>
<evidence type="ECO:0000256" key="9">
    <source>
        <dbReference type="PIRNR" id="PIRNR001332"/>
    </source>
</evidence>
<evidence type="ECO:0000256" key="1">
    <source>
        <dbReference type="ARBA" id="ARBA00001784"/>
    </source>
</evidence>
<keyword evidence="7 9" id="KW-0005">Acetoin biosynthesis</keyword>
<reference evidence="10 12" key="1">
    <citation type="submission" date="2013-02" db="EMBL/GenBank/DDBJ databases">
        <title>The Genome Sequence of Enterococcus gilvus ATCC BAA-350.</title>
        <authorList>
            <consortium name="The Broad Institute Genome Sequencing Platform"/>
            <consortium name="The Broad Institute Genome Sequencing Center for Infectious Disease"/>
            <person name="Earl A.M."/>
            <person name="Gilmore M.S."/>
            <person name="Lebreton F."/>
            <person name="Walker B."/>
            <person name="Young S.K."/>
            <person name="Zeng Q."/>
            <person name="Gargeya S."/>
            <person name="Fitzgerald M."/>
            <person name="Haas B."/>
            <person name="Abouelleil A."/>
            <person name="Alvarado L."/>
            <person name="Arachchi H.M."/>
            <person name="Berlin A.M."/>
            <person name="Chapman S.B."/>
            <person name="Dewar J."/>
            <person name="Goldberg J."/>
            <person name="Griggs A."/>
            <person name="Gujja S."/>
            <person name="Hansen M."/>
            <person name="Howarth C."/>
            <person name="Imamovic A."/>
            <person name="Larimer J."/>
            <person name="McCowan C."/>
            <person name="Murphy C."/>
            <person name="Neiman D."/>
            <person name="Pearson M."/>
            <person name="Priest M."/>
            <person name="Roberts A."/>
            <person name="Saif S."/>
            <person name="Shea T."/>
            <person name="Sisk P."/>
            <person name="Sykes S."/>
            <person name="Wortman J."/>
            <person name="Nusbaum C."/>
            <person name="Birren B."/>
        </authorList>
    </citation>
    <scope>NUCLEOTIDE SEQUENCE [LARGE SCALE GENOMIC DNA]</scope>
    <source>
        <strain evidence="10 12">ATCC BAA-350</strain>
    </source>
</reference>
<protein>
    <recommendedName>
        <fullName evidence="5 9">Alpha-acetolactate decarboxylase</fullName>
        <ecNumber evidence="4 9">4.1.1.5</ecNumber>
    </recommendedName>
</protein>
<dbReference type="EMBL" id="ASWH01000001">
    <property type="protein sequence ID" value="EOW82548.1"/>
    <property type="molecule type" value="Genomic_DNA"/>
</dbReference>
<dbReference type="RefSeq" id="WP_010780494.1">
    <property type="nucleotide sequence ID" value="NZ_ASWH01000001.1"/>
</dbReference>
<gene>
    <name evidence="11" type="ORF">I592_01868</name>
    <name evidence="10" type="ORF">UKC_02099</name>
</gene>
<dbReference type="Gene3D" id="3.30.1330.80">
    <property type="entry name" value="Hypothetical protein, similar to alpha- acetolactate decarboxylase, domain 2"/>
    <property type="match status" value="2"/>
</dbReference>
<dbReference type="UniPathway" id="UPA00626">
    <property type="reaction ID" value="UER00678"/>
</dbReference>
<evidence type="ECO:0000256" key="3">
    <source>
        <dbReference type="ARBA" id="ARBA00007106"/>
    </source>
</evidence>
<dbReference type="GO" id="GO:0047605">
    <property type="term" value="F:acetolactate decarboxylase activity"/>
    <property type="evidence" value="ECO:0007669"/>
    <property type="project" value="UniProtKB-UniRule"/>
</dbReference>
<evidence type="ECO:0000313" key="11">
    <source>
        <dbReference type="EMBL" id="EOW82548.1"/>
    </source>
</evidence>
<dbReference type="Pfam" id="PF03306">
    <property type="entry name" value="AAL_decarboxy"/>
    <property type="match status" value="1"/>
</dbReference>
<dbReference type="Proteomes" id="UP000013750">
    <property type="component" value="Unassembled WGS sequence"/>
</dbReference>
<dbReference type="PANTHER" id="PTHR35524">
    <property type="entry name" value="ALPHA-ACETOLACTATE DECARBOXYLASE"/>
    <property type="match status" value="1"/>
</dbReference>
<comment type="caution">
    <text evidence="10">The sequence shown here is derived from an EMBL/GenBank/DDBJ whole genome shotgun (WGS) entry which is preliminary data.</text>
</comment>
<name>R2Y1N1_9ENTE</name>
<comment type="similarity">
    <text evidence="3 9">Belongs to the alpha-acetolactate decarboxylase family.</text>
</comment>
<dbReference type="Proteomes" id="UP000014160">
    <property type="component" value="Unassembled WGS sequence"/>
</dbReference>
<dbReference type="CDD" id="cd17299">
    <property type="entry name" value="acetolactate_decarboxylase"/>
    <property type="match status" value="1"/>
</dbReference>
<dbReference type="eggNOG" id="COG3527">
    <property type="taxonomic scope" value="Bacteria"/>
</dbReference>
<evidence type="ECO:0000313" key="12">
    <source>
        <dbReference type="Proteomes" id="UP000013750"/>
    </source>
</evidence>
<dbReference type="EC" id="4.1.1.5" evidence="4 9"/>
<dbReference type="OrthoDB" id="8612680at2"/>
<reference evidence="11 13" key="2">
    <citation type="submission" date="2013-03" db="EMBL/GenBank/DDBJ databases">
        <title>The Genome Sequence of Enterococcus gilvus ATCC BAA-350 (PacBio/Illumina hybrid assembly).</title>
        <authorList>
            <consortium name="The Broad Institute Genomics Platform"/>
            <consortium name="The Broad Institute Genome Sequencing Center for Infectious Disease"/>
            <person name="Earl A."/>
            <person name="Russ C."/>
            <person name="Gilmore M."/>
            <person name="Surin D."/>
            <person name="Walker B."/>
            <person name="Young S."/>
            <person name="Zeng Q."/>
            <person name="Gargeya S."/>
            <person name="Fitzgerald M."/>
            <person name="Haas B."/>
            <person name="Abouelleil A."/>
            <person name="Allen A.W."/>
            <person name="Alvarado L."/>
            <person name="Arachchi H.M."/>
            <person name="Berlin A.M."/>
            <person name="Chapman S.B."/>
            <person name="Gainer-Dewar J."/>
            <person name="Goldberg J."/>
            <person name="Griggs A."/>
            <person name="Gujja S."/>
            <person name="Hansen M."/>
            <person name="Howarth C."/>
            <person name="Imamovic A."/>
            <person name="Ireland A."/>
            <person name="Larimer J."/>
            <person name="McCowan C."/>
            <person name="Murphy C."/>
            <person name="Pearson M."/>
            <person name="Poon T.W."/>
            <person name="Priest M."/>
            <person name="Roberts A."/>
            <person name="Saif S."/>
            <person name="Shea T."/>
            <person name="Sisk P."/>
            <person name="Sykes S."/>
            <person name="Wortman J."/>
            <person name="Nusbaum C."/>
            <person name="Birren B."/>
        </authorList>
    </citation>
    <scope>NUCLEOTIDE SEQUENCE [LARGE SCALE GENOMIC DNA]</scope>
    <source>
        <strain evidence="11 13">ATCC BAA-350</strain>
    </source>
</reference>
<comment type="catalytic activity">
    <reaction evidence="1 9">
        <text>(2S)-2-acetolactate + H(+) = (R)-acetoin + CO2</text>
        <dbReference type="Rhea" id="RHEA:21580"/>
        <dbReference type="ChEBI" id="CHEBI:15378"/>
        <dbReference type="ChEBI" id="CHEBI:15686"/>
        <dbReference type="ChEBI" id="CHEBI:16526"/>
        <dbReference type="ChEBI" id="CHEBI:58476"/>
        <dbReference type="EC" id="4.1.1.5"/>
    </reaction>
</comment>
<sequence>MTVKTKSYIYQHGTLGGLMQDLMDGTEKIGALSNYGDFGLGTLEGSNGEVLFLDGVIYHTDETGKVRRLTGDEWTPYAAVTRFDSDQEFSLEAVSDEQVKSEVLKKISHNLFAAVKIEGTFKHMHVRVAPKQEKPYPRFVEIARNQPEFEADNLRGTIVGFFTPELFHGAASGGFHLHFISDDETFGGHVLDFELADGRIELMELAEFRQHFPTENADYLNNEIKLDEIAKDISEAE</sequence>
<keyword evidence="13" id="KW-1185">Reference proteome</keyword>
<accession>R2Y1N1</accession>
<evidence type="ECO:0000256" key="8">
    <source>
        <dbReference type="ARBA" id="ARBA00023239"/>
    </source>
</evidence>
<evidence type="ECO:0000256" key="6">
    <source>
        <dbReference type="ARBA" id="ARBA00022793"/>
    </source>
</evidence>
<evidence type="ECO:0000256" key="4">
    <source>
        <dbReference type="ARBA" id="ARBA00013204"/>
    </source>
</evidence>
<dbReference type="SUPFAM" id="SSF117856">
    <property type="entry name" value="AF0104/ALDC/Ptd012-like"/>
    <property type="match status" value="1"/>
</dbReference>
<keyword evidence="6 9" id="KW-0210">Decarboxylase</keyword>
<evidence type="ECO:0000256" key="2">
    <source>
        <dbReference type="ARBA" id="ARBA00005170"/>
    </source>
</evidence>
<dbReference type="HOGENOM" id="CLU_072561_0_0_9"/>
<dbReference type="AlphaFoldDB" id="R2Y1N1"/>
<evidence type="ECO:0000313" key="10">
    <source>
        <dbReference type="EMBL" id="EOI56202.1"/>
    </source>
</evidence>
<evidence type="ECO:0000256" key="7">
    <source>
        <dbReference type="ARBA" id="ARBA00023061"/>
    </source>
</evidence>
<dbReference type="PATRIC" id="fig|1158614.3.peg.2110"/>
<dbReference type="NCBIfam" id="TIGR01252">
    <property type="entry name" value="acetolac_decarb"/>
    <property type="match status" value="1"/>
</dbReference>